<evidence type="ECO:0000313" key="1">
    <source>
        <dbReference type="EMBL" id="EER18700.1"/>
    </source>
</evidence>
<dbReference type="OrthoDB" id="10049357at2759"/>
<dbReference type="Proteomes" id="UP000007800">
    <property type="component" value="Unassembled WGS sequence"/>
</dbReference>
<protein>
    <recommendedName>
        <fullName evidence="3">Integrase catalytic domain-containing protein</fullName>
    </recommendedName>
</protein>
<reference evidence="1 2" key="1">
    <citation type="submission" date="2008-07" db="EMBL/GenBank/DDBJ databases">
        <authorList>
            <person name="El-Sayed N."/>
            <person name="Caler E."/>
            <person name="Inman J."/>
            <person name="Amedeo P."/>
            <person name="Hass B."/>
            <person name="Wortman J."/>
        </authorList>
    </citation>
    <scope>NUCLEOTIDE SEQUENCE [LARGE SCALE GENOMIC DNA]</scope>
    <source>
        <strain evidence="2">ATCC 50983 / TXsc</strain>
    </source>
</reference>
<dbReference type="GeneID" id="9048848"/>
<keyword evidence="2" id="KW-1185">Reference proteome</keyword>
<dbReference type="InterPro" id="IPR012337">
    <property type="entry name" value="RNaseH-like_sf"/>
</dbReference>
<sequence>MCCFTRHVFFFPVAAENAYEALRALKILQLRTGGVREIVTDRASYFASPSLFQEEAARLLNAHVELTSSRSPWELGSEKLHDIAADRLRVFLRHSSGRWPDDAYREQELLEEVMLILNTRPLGTYYVSEKGADVITPDSLYFGYTRRR</sequence>
<accession>C5K9Z4</accession>
<evidence type="ECO:0008006" key="3">
    <source>
        <dbReference type="Google" id="ProtNLM"/>
    </source>
</evidence>
<dbReference type="RefSeq" id="XP_002786904.1">
    <property type="nucleotide sequence ID" value="XM_002786858.1"/>
</dbReference>
<name>C5K9Z4_PERM5</name>
<dbReference type="Gene3D" id="3.30.420.10">
    <property type="entry name" value="Ribonuclease H-like superfamily/Ribonuclease H"/>
    <property type="match status" value="1"/>
</dbReference>
<dbReference type="EMBL" id="GG671541">
    <property type="protein sequence ID" value="EER18700.1"/>
    <property type="molecule type" value="Genomic_DNA"/>
</dbReference>
<dbReference type="GO" id="GO:0003676">
    <property type="term" value="F:nucleic acid binding"/>
    <property type="evidence" value="ECO:0007669"/>
    <property type="project" value="InterPro"/>
</dbReference>
<organism evidence="2">
    <name type="scientific">Perkinsus marinus (strain ATCC 50983 / TXsc)</name>
    <dbReference type="NCBI Taxonomy" id="423536"/>
    <lineage>
        <taxon>Eukaryota</taxon>
        <taxon>Sar</taxon>
        <taxon>Alveolata</taxon>
        <taxon>Perkinsozoa</taxon>
        <taxon>Perkinsea</taxon>
        <taxon>Perkinsida</taxon>
        <taxon>Perkinsidae</taxon>
        <taxon>Perkinsus</taxon>
    </lineage>
</organism>
<evidence type="ECO:0000313" key="2">
    <source>
        <dbReference type="Proteomes" id="UP000007800"/>
    </source>
</evidence>
<feature type="non-terminal residue" evidence="1">
    <location>
        <position position="148"/>
    </location>
</feature>
<dbReference type="AlphaFoldDB" id="C5K9Z4"/>
<dbReference type="InterPro" id="IPR036397">
    <property type="entry name" value="RNaseH_sf"/>
</dbReference>
<proteinExistence type="predicted"/>
<dbReference type="SUPFAM" id="SSF53098">
    <property type="entry name" value="Ribonuclease H-like"/>
    <property type="match status" value="1"/>
</dbReference>
<dbReference type="InParanoid" id="C5K9Z4"/>
<gene>
    <name evidence="1" type="ORF">Pmar_PMAR007708</name>
</gene>